<organism evidence="2 3">
    <name type="scientific">Acanthosepion pharaonis</name>
    <name type="common">Pharaoh cuttlefish</name>
    <name type="synonym">Sepia pharaonis</name>
    <dbReference type="NCBI Taxonomy" id="158019"/>
    <lineage>
        <taxon>Eukaryota</taxon>
        <taxon>Metazoa</taxon>
        <taxon>Spiralia</taxon>
        <taxon>Lophotrochozoa</taxon>
        <taxon>Mollusca</taxon>
        <taxon>Cephalopoda</taxon>
        <taxon>Coleoidea</taxon>
        <taxon>Decapodiformes</taxon>
        <taxon>Sepiida</taxon>
        <taxon>Sepiina</taxon>
        <taxon>Sepiidae</taxon>
        <taxon>Acanthosepion</taxon>
    </lineage>
</organism>
<keyword evidence="1" id="KW-0472">Membrane</keyword>
<reference evidence="2" key="1">
    <citation type="submission" date="2021-01" db="EMBL/GenBank/DDBJ databases">
        <authorList>
            <person name="Li R."/>
            <person name="Bekaert M."/>
        </authorList>
    </citation>
    <scope>NUCLEOTIDE SEQUENCE</scope>
    <source>
        <strain evidence="2">Farmed</strain>
    </source>
</reference>
<gene>
    <name evidence="2" type="ORF">SPHA_48013</name>
</gene>
<feature type="transmembrane region" description="Helical" evidence="1">
    <location>
        <begin position="6"/>
        <end position="26"/>
    </location>
</feature>
<dbReference type="Proteomes" id="UP000597762">
    <property type="component" value="Unassembled WGS sequence"/>
</dbReference>
<keyword evidence="1" id="KW-1133">Transmembrane helix</keyword>
<feature type="transmembrane region" description="Helical" evidence="1">
    <location>
        <begin position="90"/>
        <end position="110"/>
    </location>
</feature>
<dbReference type="EMBL" id="CAHIKZ030002655">
    <property type="protein sequence ID" value="CAE1290176.1"/>
    <property type="molecule type" value="Genomic_DNA"/>
</dbReference>
<keyword evidence="1" id="KW-0812">Transmembrane</keyword>
<dbReference type="OrthoDB" id="3225452at2759"/>
<keyword evidence="3" id="KW-1185">Reference proteome</keyword>
<dbReference type="AlphaFoldDB" id="A0A812DA69"/>
<proteinExistence type="predicted"/>
<protein>
    <submittedName>
        <fullName evidence="2">PAX6</fullName>
    </submittedName>
</protein>
<feature type="transmembrane region" description="Helical" evidence="1">
    <location>
        <begin position="130"/>
        <end position="160"/>
    </location>
</feature>
<name>A0A812DA69_ACAPH</name>
<comment type="caution">
    <text evidence="2">The sequence shown here is derived from an EMBL/GenBank/DDBJ whole genome shotgun (WGS) entry which is preliminary data.</text>
</comment>
<sequence length="365" mass="42840">MLLLSSFILLSFFLSFIHFILLFYCFATKLLQVFLFSTFFYTSPYFSFLLIFTLYLSLFPSPPSFPLSILPRFFISFIHFLSYFPSPPPIFFYSIFFFFYSFFSNFSPFYPFSFLPPSLLFIRHLYLFPFFPALFSSFLYTFSRFFYSFYSFLFSSLLLTHTHKITPSLTRFLYLIFLSIYCFSVALFLFLSFFFLSILSRAFYLLSRSFYSFLFFSRSLFYDFFSQYSSLTYLLTQTCTHSLPRPFHLFFFLSLYLLCISVCLFPASRPCFPIFLILFRRYAGMIMCQEQQEATTLILSNYSRSSCNPATGMQSHMTPHSTNGASTGLISPGVSVPIQVPGGGPQDMSTHHMSSMASQYWPRLQ</sequence>
<feature type="transmembrane region" description="Helical" evidence="1">
    <location>
        <begin position="210"/>
        <end position="235"/>
    </location>
</feature>
<feature type="transmembrane region" description="Helical" evidence="1">
    <location>
        <begin position="33"/>
        <end position="58"/>
    </location>
</feature>
<evidence type="ECO:0000313" key="3">
    <source>
        <dbReference type="Proteomes" id="UP000597762"/>
    </source>
</evidence>
<evidence type="ECO:0000256" key="1">
    <source>
        <dbReference type="SAM" id="Phobius"/>
    </source>
</evidence>
<feature type="transmembrane region" description="Helical" evidence="1">
    <location>
        <begin position="172"/>
        <end position="198"/>
    </location>
</feature>
<evidence type="ECO:0000313" key="2">
    <source>
        <dbReference type="EMBL" id="CAE1290176.1"/>
    </source>
</evidence>
<accession>A0A812DA69</accession>